<dbReference type="SMART" id="SM00862">
    <property type="entry name" value="Trans_reg_C"/>
    <property type="match status" value="1"/>
</dbReference>
<dbReference type="Gene3D" id="3.40.50.2300">
    <property type="match status" value="1"/>
</dbReference>
<keyword evidence="3" id="KW-0805">Transcription regulation</keyword>
<dbReference type="GO" id="GO:0032993">
    <property type="term" value="C:protein-DNA complex"/>
    <property type="evidence" value="ECO:0007669"/>
    <property type="project" value="TreeGrafter"/>
</dbReference>
<dbReference type="KEGG" id="slh:YH65_00685"/>
<protein>
    <submittedName>
        <fullName evidence="10">Regulator</fullName>
    </submittedName>
</protein>
<dbReference type="PROSITE" id="PS50110">
    <property type="entry name" value="RESPONSE_REGULATORY"/>
    <property type="match status" value="1"/>
</dbReference>
<keyword evidence="11" id="KW-1185">Reference proteome</keyword>
<feature type="modified residue" description="4-aspartylphosphate" evidence="6">
    <location>
        <position position="57"/>
    </location>
</feature>
<dbReference type="EMBL" id="CP011308">
    <property type="protein sequence ID" value="AKF25879.1"/>
    <property type="molecule type" value="Genomic_DNA"/>
</dbReference>
<evidence type="ECO:0000256" key="1">
    <source>
        <dbReference type="ARBA" id="ARBA00022553"/>
    </source>
</evidence>
<feature type="DNA-binding region" description="OmpR/PhoB-type" evidence="7">
    <location>
        <begin position="128"/>
        <end position="221"/>
    </location>
</feature>
<dbReference type="Pfam" id="PF00072">
    <property type="entry name" value="Response_reg"/>
    <property type="match status" value="1"/>
</dbReference>
<evidence type="ECO:0000256" key="5">
    <source>
        <dbReference type="ARBA" id="ARBA00023163"/>
    </source>
</evidence>
<proteinExistence type="predicted"/>
<organism evidence="10 11">
    <name type="scientific">Sulfurovum lithotrophicum</name>
    <dbReference type="NCBI Taxonomy" id="206403"/>
    <lineage>
        <taxon>Bacteria</taxon>
        <taxon>Pseudomonadati</taxon>
        <taxon>Campylobacterota</taxon>
        <taxon>Epsilonproteobacteria</taxon>
        <taxon>Campylobacterales</taxon>
        <taxon>Sulfurovaceae</taxon>
        <taxon>Sulfurovum</taxon>
    </lineage>
</organism>
<dbReference type="GO" id="GO:0005829">
    <property type="term" value="C:cytosol"/>
    <property type="evidence" value="ECO:0007669"/>
    <property type="project" value="TreeGrafter"/>
</dbReference>
<keyword evidence="2" id="KW-0902">Two-component regulatory system</keyword>
<reference evidence="11" key="2">
    <citation type="journal article" date="2017" name="Stand. Genomic Sci.">
        <title>Complete genome sequence of the sulfur-oxidizing chemolithoautotrophic Sulfurovum lithotrophicum 42BKTT.</title>
        <authorList>
            <person name="Jeon W."/>
            <person name="Priscilla L."/>
            <person name="Park G."/>
            <person name="Lee H."/>
            <person name="Lee N."/>
            <person name="Lee D."/>
            <person name="Kwon H."/>
            <person name="Ahn I."/>
            <person name="Lee C."/>
            <person name="Lee H."/>
            <person name="Ahn J."/>
        </authorList>
    </citation>
    <scope>NUCLEOTIDE SEQUENCE [LARGE SCALE GENOMIC DNA]</scope>
    <source>
        <strain evidence="11">ATCC BAA-797 / 42BKT</strain>
    </source>
</reference>
<dbReference type="InterPro" id="IPR011006">
    <property type="entry name" value="CheY-like_superfamily"/>
</dbReference>
<evidence type="ECO:0000313" key="10">
    <source>
        <dbReference type="EMBL" id="AKF25879.1"/>
    </source>
</evidence>
<dbReference type="Proteomes" id="UP000034444">
    <property type="component" value="Chromosome"/>
</dbReference>
<evidence type="ECO:0000256" key="2">
    <source>
        <dbReference type="ARBA" id="ARBA00023012"/>
    </source>
</evidence>
<evidence type="ECO:0000259" key="9">
    <source>
        <dbReference type="PROSITE" id="PS51755"/>
    </source>
</evidence>
<dbReference type="SMART" id="SM00448">
    <property type="entry name" value="REC"/>
    <property type="match status" value="1"/>
</dbReference>
<dbReference type="InterPro" id="IPR001867">
    <property type="entry name" value="OmpR/PhoB-type_DNA-bd"/>
</dbReference>
<evidence type="ECO:0000259" key="8">
    <source>
        <dbReference type="PROSITE" id="PS50110"/>
    </source>
</evidence>
<accession>A0A7U4M398</accession>
<evidence type="ECO:0000256" key="3">
    <source>
        <dbReference type="ARBA" id="ARBA00023015"/>
    </source>
</evidence>
<evidence type="ECO:0000256" key="7">
    <source>
        <dbReference type="PROSITE-ProRule" id="PRU01091"/>
    </source>
</evidence>
<evidence type="ECO:0000313" key="11">
    <source>
        <dbReference type="Proteomes" id="UP000034444"/>
    </source>
</evidence>
<gene>
    <name evidence="10" type="ORF">YH65_00685</name>
</gene>
<keyword evidence="5" id="KW-0804">Transcription</keyword>
<dbReference type="CDD" id="cd00383">
    <property type="entry name" value="trans_reg_C"/>
    <property type="match status" value="1"/>
</dbReference>
<dbReference type="GO" id="GO:0000156">
    <property type="term" value="F:phosphorelay response regulator activity"/>
    <property type="evidence" value="ECO:0007669"/>
    <property type="project" value="TreeGrafter"/>
</dbReference>
<dbReference type="InterPro" id="IPR036388">
    <property type="entry name" value="WH-like_DNA-bd_sf"/>
</dbReference>
<reference evidence="10 11" key="1">
    <citation type="submission" date="2015-04" db="EMBL/GenBank/DDBJ databases">
        <title>Complete genome sequence of Sulfurovum lithotrophicum ATCC BAA-797T.</title>
        <authorList>
            <person name="Ahn J."/>
            <person name="Park G."/>
            <person name="Jeon W."/>
            <person name="Jang Y."/>
            <person name="Jang M."/>
            <person name="Lee H."/>
            <person name="Lee H."/>
        </authorList>
    </citation>
    <scope>NUCLEOTIDE SEQUENCE [LARGE SCALE GENOMIC DNA]</scope>
    <source>
        <strain evidence="11">ATCC BAA-797 / 42BKT</strain>
    </source>
</reference>
<keyword evidence="4 7" id="KW-0238">DNA-binding</keyword>
<evidence type="ECO:0000256" key="4">
    <source>
        <dbReference type="ARBA" id="ARBA00023125"/>
    </source>
</evidence>
<feature type="domain" description="OmpR/PhoB-type" evidence="9">
    <location>
        <begin position="128"/>
        <end position="221"/>
    </location>
</feature>
<dbReference type="Gene3D" id="1.10.10.10">
    <property type="entry name" value="Winged helix-like DNA-binding domain superfamily/Winged helix DNA-binding domain"/>
    <property type="match status" value="1"/>
</dbReference>
<dbReference type="AlphaFoldDB" id="A0A7U4M398"/>
<feature type="domain" description="Response regulatory" evidence="8">
    <location>
        <begin position="8"/>
        <end position="122"/>
    </location>
</feature>
<dbReference type="SUPFAM" id="SSF52172">
    <property type="entry name" value="CheY-like"/>
    <property type="match status" value="1"/>
</dbReference>
<dbReference type="InterPro" id="IPR039420">
    <property type="entry name" value="WalR-like"/>
</dbReference>
<sequence length="221" mass="25306">MKEKQLVCILVLEDDQLFNETLEDFLEEEGYAVETAMDPYSALEMSYKQVFDLYLFDVNLPYENGFDLLQKLRQSGDTTPTIFLTSREDKSSLSEGFEKGADDYMKKPIDLDELLLRIQAVLRRQIRQERISIGEYSLDTAAKTLYLDGKTQDVTKKAIELLLLLIQAKGEVVSSDEIKSRLWAAGQSASDGALRVYITQLKKYFTENIVNVRGVGYRWAE</sequence>
<evidence type="ECO:0000256" key="6">
    <source>
        <dbReference type="PROSITE-ProRule" id="PRU00169"/>
    </source>
</evidence>
<dbReference type="GO" id="GO:0006355">
    <property type="term" value="P:regulation of DNA-templated transcription"/>
    <property type="evidence" value="ECO:0007669"/>
    <property type="project" value="InterPro"/>
</dbReference>
<dbReference type="PANTHER" id="PTHR48111">
    <property type="entry name" value="REGULATOR OF RPOS"/>
    <property type="match status" value="1"/>
</dbReference>
<dbReference type="PANTHER" id="PTHR48111:SF1">
    <property type="entry name" value="TWO-COMPONENT RESPONSE REGULATOR ORR33"/>
    <property type="match status" value="1"/>
</dbReference>
<dbReference type="PROSITE" id="PS51755">
    <property type="entry name" value="OMPR_PHOB"/>
    <property type="match status" value="1"/>
</dbReference>
<dbReference type="Pfam" id="PF00486">
    <property type="entry name" value="Trans_reg_C"/>
    <property type="match status" value="1"/>
</dbReference>
<name>A0A7U4M398_9BACT</name>
<dbReference type="InterPro" id="IPR001789">
    <property type="entry name" value="Sig_transdc_resp-reg_receiver"/>
</dbReference>
<keyword evidence="1 6" id="KW-0597">Phosphoprotein</keyword>
<dbReference type="CDD" id="cd17574">
    <property type="entry name" value="REC_OmpR"/>
    <property type="match status" value="1"/>
</dbReference>
<dbReference type="GO" id="GO:0000976">
    <property type="term" value="F:transcription cis-regulatory region binding"/>
    <property type="evidence" value="ECO:0007669"/>
    <property type="project" value="TreeGrafter"/>
</dbReference>